<evidence type="ECO:0000256" key="2">
    <source>
        <dbReference type="ARBA" id="ARBA00009780"/>
    </source>
</evidence>
<evidence type="ECO:0000256" key="5">
    <source>
        <dbReference type="ARBA" id="ARBA00022989"/>
    </source>
</evidence>
<dbReference type="PANTHER" id="PTHR46187:SF3">
    <property type="entry name" value="ALKALINE CERAMIDASE 3"/>
    <property type="match status" value="1"/>
</dbReference>
<feature type="binding site" evidence="7">
    <location>
        <position position="15"/>
    </location>
    <ligand>
        <name>Ca(2+)</name>
        <dbReference type="ChEBI" id="CHEBI:29108"/>
    </ligand>
</feature>
<evidence type="ECO:0008006" key="12">
    <source>
        <dbReference type="Google" id="ProtNLM"/>
    </source>
</evidence>
<feature type="binding site" evidence="8">
    <location>
        <position position="218"/>
    </location>
    <ligand>
        <name>Zn(2+)</name>
        <dbReference type="ChEBI" id="CHEBI:29105"/>
        <note>catalytic</note>
    </ligand>
</feature>
<evidence type="ECO:0000256" key="6">
    <source>
        <dbReference type="ARBA" id="ARBA00023136"/>
    </source>
</evidence>
<keyword evidence="8" id="KW-0862">Zinc</keyword>
<keyword evidence="6 9" id="KW-0472">Membrane</keyword>
<feature type="transmembrane region" description="Helical" evidence="9">
    <location>
        <begin position="43"/>
        <end position="64"/>
    </location>
</feature>
<keyword evidence="3 9" id="KW-0812">Transmembrane</keyword>
<evidence type="ECO:0000256" key="4">
    <source>
        <dbReference type="ARBA" id="ARBA00022801"/>
    </source>
</evidence>
<keyword evidence="7" id="KW-0479">Metal-binding</keyword>
<dbReference type="OrthoDB" id="187171at2759"/>
<feature type="binding site" evidence="7">
    <location>
        <position position="4"/>
    </location>
    <ligand>
        <name>Ca(2+)</name>
        <dbReference type="ChEBI" id="CHEBI:29108"/>
    </ligand>
</feature>
<feature type="transmembrane region" description="Helical" evidence="9">
    <location>
        <begin position="215"/>
        <end position="237"/>
    </location>
</feature>
<comment type="similarity">
    <text evidence="2">Belongs to the alkaline ceramidase family.</text>
</comment>
<proteinExistence type="inferred from homology"/>
<comment type="subcellular location">
    <subcellularLocation>
        <location evidence="1">Membrane</location>
        <topology evidence="1">Multi-pass membrane protein</topology>
    </subcellularLocation>
</comment>
<accession>A0A9P6NAY5</accession>
<evidence type="ECO:0000256" key="3">
    <source>
        <dbReference type="ARBA" id="ARBA00022692"/>
    </source>
</evidence>
<feature type="transmembrane region" description="Helical" evidence="9">
    <location>
        <begin position="12"/>
        <end position="31"/>
    </location>
</feature>
<evidence type="ECO:0000313" key="10">
    <source>
        <dbReference type="EMBL" id="KAG0140899.1"/>
    </source>
</evidence>
<organism evidence="10 11">
    <name type="scientific">Cronartium quercuum f. sp. fusiforme G11</name>
    <dbReference type="NCBI Taxonomy" id="708437"/>
    <lineage>
        <taxon>Eukaryota</taxon>
        <taxon>Fungi</taxon>
        <taxon>Dikarya</taxon>
        <taxon>Basidiomycota</taxon>
        <taxon>Pucciniomycotina</taxon>
        <taxon>Pucciniomycetes</taxon>
        <taxon>Pucciniales</taxon>
        <taxon>Coleosporiaceae</taxon>
        <taxon>Cronartium</taxon>
    </lineage>
</organism>
<feature type="transmembrane region" description="Helical" evidence="9">
    <location>
        <begin position="170"/>
        <end position="188"/>
    </location>
</feature>
<feature type="transmembrane region" description="Helical" evidence="9">
    <location>
        <begin position="70"/>
        <end position="90"/>
    </location>
</feature>
<evidence type="ECO:0000256" key="9">
    <source>
        <dbReference type="SAM" id="Phobius"/>
    </source>
</evidence>
<dbReference type="PANTHER" id="PTHR46187">
    <property type="entry name" value="ALKALINE CERAMIDASE 3"/>
    <property type="match status" value="1"/>
</dbReference>
<dbReference type="Pfam" id="PF05875">
    <property type="entry name" value="Ceramidase"/>
    <property type="match status" value="1"/>
</dbReference>
<feature type="binding site" evidence="7">
    <location>
        <position position="6"/>
    </location>
    <ligand>
        <name>Ca(2+)</name>
        <dbReference type="ChEBI" id="CHEBI:29108"/>
    </ligand>
</feature>
<dbReference type="GO" id="GO:0046513">
    <property type="term" value="P:ceramide biosynthetic process"/>
    <property type="evidence" value="ECO:0007669"/>
    <property type="project" value="TreeGrafter"/>
</dbReference>
<reference evidence="10" key="1">
    <citation type="submission" date="2013-11" db="EMBL/GenBank/DDBJ databases">
        <title>Genome sequence of the fusiform rust pathogen reveals effectors for host alternation and coevolution with pine.</title>
        <authorList>
            <consortium name="DOE Joint Genome Institute"/>
            <person name="Smith K."/>
            <person name="Pendleton A."/>
            <person name="Kubisiak T."/>
            <person name="Anderson C."/>
            <person name="Salamov A."/>
            <person name="Aerts A."/>
            <person name="Riley R."/>
            <person name="Clum A."/>
            <person name="Lindquist E."/>
            <person name="Ence D."/>
            <person name="Campbell M."/>
            <person name="Kronenberg Z."/>
            <person name="Feau N."/>
            <person name="Dhillon B."/>
            <person name="Hamelin R."/>
            <person name="Burleigh J."/>
            <person name="Smith J."/>
            <person name="Yandell M."/>
            <person name="Nelson C."/>
            <person name="Grigoriev I."/>
            <person name="Davis J."/>
        </authorList>
    </citation>
    <scope>NUCLEOTIDE SEQUENCE</scope>
    <source>
        <strain evidence="10">G11</strain>
    </source>
</reference>
<dbReference type="GO" id="GO:0016811">
    <property type="term" value="F:hydrolase activity, acting on carbon-nitrogen (but not peptide) bonds, in linear amides"/>
    <property type="evidence" value="ECO:0007669"/>
    <property type="project" value="InterPro"/>
</dbReference>
<feature type="transmembrane region" description="Helical" evidence="9">
    <location>
        <begin position="130"/>
        <end position="149"/>
    </location>
</feature>
<evidence type="ECO:0000313" key="11">
    <source>
        <dbReference type="Proteomes" id="UP000886653"/>
    </source>
</evidence>
<comment type="cofactor">
    <cofactor evidence="8">
        <name>Zn(2+)</name>
        <dbReference type="ChEBI" id="CHEBI:29105"/>
    </cofactor>
</comment>
<dbReference type="EMBL" id="MU167413">
    <property type="protein sequence ID" value="KAG0140899.1"/>
    <property type="molecule type" value="Genomic_DNA"/>
</dbReference>
<comment type="caution">
    <text evidence="10">The sequence shown here is derived from an EMBL/GenBank/DDBJ whole genome shotgun (WGS) entry which is preliminary data.</text>
</comment>
<protein>
    <recommendedName>
        <fullName evidence="12">Alkaline ceramidase</fullName>
    </recommendedName>
</protein>
<evidence type="ECO:0000256" key="1">
    <source>
        <dbReference type="ARBA" id="ARBA00004141"/>
    </source>
</evidence>
<keyword evidence="7" id="KW-0106">Calcium</keyword>
<dbReference type="AlphaFoldDB" id="A0A9P6NAY5"/>
<evidence type="ECO:0000256" key="7">
    <source>
        <dbReference type="PIRSR" id="PIRSR608901-1"/>
    </source>
</evidence>
<dbReference type="Proteomes" id="UP000886653">
    <property type="component" value="Unassembled WGS sequence"/>
</dbReference>
<keyword evidence="4" id="KW-0378">Hydrolase</keyword>
<dbReference type="InterPro" id="IPR008901">
    <property type="entry name" value="ACER"/>
</dbReference>
<evidence type="ECO:0000256" key="8">
    <source>
        <dbReference type="PIRSR" id="PIRSR608901-2"/>
    </source>
</evidence>
<name>A0A9P6NAY5_9BASI</name>
<keyword evidence="5 9" id="KW-1133">Transmembrane helix</keyword>
<feature type="binding site" evidence="8">
    <location>
        <position position="63"/>
    </location>
    <ligand>
        <name>Zn(2+)</name>
        <dbReference type="ChEBI" id="CHEBI:29105"/>
        <note>catalytic</note>
    </ligand>
</feature>
<feature type="transmembrane region" description="Helical" evidence="9">
    <location>
        <begin position="102"/>
        <end position="124"/>
    </location>
</feature>
<dbReference type="GO" id="GO:0046514">
    <property type="term" value="P:ceramide catabolic process"/>
    <property type="evidence" value="ECO:0007669"/>
    <property type="project" value="TreeGrafter"/>
</dbReference>
<gene>
    <name evidence="10" type="ORF">CROQUDRAFT_718434</name>
</gene>
<dbReference type="GO" id="GO:0046872">
    <property type="term" value="F:metal ion binding"/>
    <property type="evidence" value="ECO:0007669"/>
    <property type="project" value="UniProtKB-KW"/>
</dbReference>
<feature type="binding site" evidence="8">
    <location>
        <position position="214"/>
    </location>
    <ligand>
        <name>Zn(2+)</name>
        <dbReference type="ChEBI" id="CHEBI:29105"/>
        <note>catalytic</note>
    </ligand>
</feature>
<dbReference type="GO" id="GO:0005789">
    <property type="term" value="C:endoplasmic reticulum membrane"/>
    <property type="evidence" value="ECO:0007669"/>
    <property type="project" value="TreeGrafter"/>
</dbReference>
<sequence length="272" mass="31396">MISEANYLVTNYIAEFWNTISNFAFLSIAAYGIKKNREEKLPFILVLCQMSIFLVGVGSFAFHATLLYEFQLLDELPMTYATTLIVYVAFDQSKCQLRRTRSIYNYVMKIFLVINALVVTIVYLVYPNPVFHHTSFGMITILGITRMVYSIKKLKIKNLTEQKICHDLKLCGRMGFSVFLFAFMLWNIDNWLCDRLAKWKQVLGFPGSLLLELHAWWHIGTGIGSYLLIVTAQLLWLSDSMGLGAYHMKWAIGGIWPYISKLEPDTKKEHTD</sequence>
<keyword evidence="11" id="KW-1185">Reference proteome</keyword>